<evidence type="ECO:0000256" key="3">
    <source>
        <dbReference type="ARBA" id="ARBA00019015"/>
    </source>
</evidence>
<keyword evidence="9" id="KW-0969">Cilium</keyword>
<dbReference type="InterPro" id="IPR020013">
    <property type="entry name" value="Flagellar_FlgE/F/G"/>
</dbReference>
<dbReference type="GO" id="GO:0009425">
    <property type="term" value="C:bacterial-type flagellum basal body"/>
    <property type="evidence" value="ECO:0007669"/>
    <property type="project" value="UniProtKB-SubCell"/>
</dbReference>
<feature type="domain" description="Flagellar basal body rod protein N-terminal" evidence="5">
    <location>
        <begin position="39"/>
        <end position="63"/>
    </location>
</feature>
<evidence type="ECO:0000313" key="9">
    <source>
        <dbReference type="EMBL" id="SUS06527.1"/>
    </source>
</evidence>
<gene>
    <name evidence="9" type="ORF">DF3PB_2950004</name>
</gene>
<organism evidence="9">
    <name type="scientific">metagenome</name>
    <dbReference type="NCBI Taxonomy" id="256318"/>
    <lineage>
        <taxon>unclassified sequences</taxon>
        <taxon>metagenomes</taxon>
    </lineage>
</organism>
<dbReference type="Pfam" id="PF00460">
    <property type="entry name" value="Flg_bb_rod"/>
    <property type="match status" value="1"/>
</dbReference>
<dbReference type="EMBL" id="UIDG01000218">
    <property type="protein sequence ID" value="SUS06527.1"/>
    <property type="molecule type" value="Genomic_DNA"/>
</dbReference>
<evidence type="ECO:0000256" key="4">
    <source>
        <dbReference type="ARBA" id="ARBA00023143"/>
    </source>
</evidence>
<dbReference type="SUPFAM" id="SSF117143">
    <property type="entry name" value="Flagellar hook protein flgE"/>
    <property type="match status" value="1"/>
</dbReference>
<evidence type="ECO:0000259" key="7">
    <source>
        <dbReference type="Pfam" id="PF07559"/>
    </source>
</evidence>
<dbReference type="GO" id="GO:0009424">
    <property type="term" value="C:bacterial-type flagellum hook"/>
    <property type="evidence" value="ECO:0007669"/>
    <property type="project" value="TreeGrafter"/>
</dbReference>
<dbReference type="InterPro" id="IPR053967">
    <property type="entry name" value="LlgE_F_G-like_D1"/>
</dbReference>
<keyword evidence="9" id="KW-0966">Cell projection</keyword>
<dbReference type="AlphaFoldDB" id="A0A380TER7"/>
<evidence type="ECO:0000259" key="5">
    <source>
        <dbReference type="Pfam" id="PF00460"/>
    </source>
</evidence>
<feature type="domain" description="Flagellar hook protein FlgE/F/G-like D1" evidence="8">
    <location>
        <begin position="122"/>
        <end position="151"/>
    </location>
</feature>
<evidence type="ECO:0000259" key="8">
    <source>
        <dbReference type="Pfam" id="PF22692"/>
    </source>
</evidence>
<dbReference type="Gene3D" id="2.60.98.20">
    <property type="entry name" value="Flagellar hook protein FlgE"/>
    <property type="match status" value="1"/>
</dbReference>
<dbReference type="PANTHER" id="PTHR30435:SF1">
    <property type="entry name" value="FLAGELLAR HOOK PROTEIN FLGE"/>
    <property type="match status" value="1"/>
</dbReference>
<feature type="domain" description="Flagellar basal-body/hook protein C-terminal" evidence="6">
    <location>
        <begin position="415"/>
        <end position="456"/>
    </location>
</feature>
<evidence type="ECO:0000259" key="6">
    <source>
        <dbReference type="Pfam" id="PF06429"/>
    </source>
</evidence>
<name>A0A380TER7_9ZZZZ</name>
<dbReference type="InterPro" id="IPR001444">
    <property type="entry name" value="Flag_bb_rod_N"/>
</dbReference>
<feature type="domain" description="Flagellar hook protein FlgE D2" evidence="7">
    <location>
        <begin position="217"/>
        <end position="339"/>
    </location>
</feature>
<dbReference type="InterPro" id="IPR037925">
    <property type="entry name" value="FlgE/F/G-like"/>
</dbReference>
<comment type="similarity">
    <text evidence="2">Belongs to the flagella basal body rod proteins family.</text>
</comment>
<evidence type="ECO:0000256" key="2">
    <source>
        <dbReference type="ARBA" id="ARBA00009677"/>
    </source>
</evidence>
<accession>A0A380TER7</accession>
<comment type="subcellular location">
    <subcellularLocation>
        <location evidence="1">Bacterial flagellum basal body</location>
    </subcellularLocation>
</comment>
<dbReference type="GO" id="GO:0005829">
    <property type="term" value="C:cytosol"/>
    <property type="evidence" value="ECO:0007669"/>
    <property type="project" value="TreeGrafter"/>
</dbReference>
<protein>
    <recommendedName>
        <fullName evidence="3">Flagellar hook protein FlgE</fullName>
    </recommendedName>
</protein>
<dbReference type="Pfam" id="PF07559">
    <property type="entry name" value="FlgE_D2"/>
    <property type="match status" value="1"/>
</dbReference>
<keyword evidence="9" id="KW-0282">Flagellum</keyword>
<dbReference type="PANTHER" id="PTHR30435">
    <property type="entry name" value="FLAGELLAR PROTEIN"/>
    <property type="match status" value="1"/>
</dbReference>
<keyword evidence="4" id="KW-0975">Bacterial flagellum</keyword>
<proteinExistence type="inferred from homology"/>
<dbReference type="Pfam" id="PF22692">
    <property type="entry name" value="LlgE_F_G_D1"/>
    <property type="match status" value="1"/>
</dbReference>
<evidence type="ECO:0000256" key="1">
    <source>
        <dbReference type="ARBA" id="ARBA00004117"/>
    </source>
</evidence>
<dbReference type="InterPro" id="IPR010930">
    <property type="entry name" value="Flg_bb/hook_C_dom"/>
</dbReference>
<dbReference type="InterPro" id="IPR037058">
    <property type="entry name" value="Falgellar_hook_FlgE_sf"/>
</dbReference>
<dbReference type="NCBIfam" id="TIGR03506">
    <property type="entry name" value="FlgEFG_subfam"/>
    <property type="match status" value="1"/>
</dbReference>
<sequence length="460" mass="46422">MALAPSIGSAAAEGVLPSGARFRSDTMTAFGWFQPSVLGMTGQSRALEVISGNIANVTTTGYKRSESSFQTLLSQSWAGPSAAAGSAPVTFQSDIAGVATVDHLRASDPGAIKGTGRDLDLAINGDGFFVLDDGAGGNVYTRDGAFSIASVSDPTAATGTGSAGYLVDGSGRALQGWAYTGATAGTAAGGALGAMRVDSGAFTDAGEPTTAAALGLNLPASDAVGSNRTYAMGILDSGRSPHTLDLTFTKAQEANTWALLVTGDSGETITVTPPSTDAGAAMGAGQALSFDGTGSLTAPSTYTIGVTYADGATSNFELDVSQLTQFAGDFAVSGFEQNGRVGAALSEIEFDSQGHVVGVFENGFSRPLYTIALADFASPDGLDPLSGNVFAASAASGVPILGQAGENGFGEISPSALELSNVSLEDEFSRMIVTQSAYNSSATAFRTIDEMTEAARDLKR</sequence>
<dbReference type="Pfam" id="PF06429">
    <property type="entry name" value="Flg_bbr_C"/>
    <property type="match status" value="1"/>
</dbReference>
<dbReference type="InterPro" id="IPR011491">
    <property type="entry name" value="FlgE_D2"/>
</dbReference>
<dbReference type="GO" id="GO:0071978">
    <property type="term" value="P:bacterial-type flagellum-dependent swarming motility"/>
    <property type="evidence" value="ECO:0007669"/>
    <property type="project" value="TreeGrafter"/>
</dbReference>
<reference evidence="9" key="1">
    <citation type="submission" date="2018-07" db="EMBL/GenBank/DDBJ databases">
        <authorList>
            <person name="Quirk P.G."/>
            <person name="Krulwich T.A."/>
        </authorList>
    </citation>
    <scope>NUCLEOTIDE SEQUENCE</scope>
</reference>